<name>A0AAD2HYB9_9AGAR</name>
<evidence type="ECO:0000313" key="2">
    <source>
        <dbReference type="Proteomes" id="UP001295794"/>
    </source>
</evidence>
<dbReference type="Proteomes" id="UP001295794">
    <property type="component" value="Unassembled WGS sequence"/>
</dbReference>
<reference evidence="1" key="1">
    <citation type="submission" date="2023-11" db="EMBL/GenBank/DDBJ databases">
        <authorList>
            <person name="De Vega J J."/>
            <person name="De Vega J J."/>
        </authorList>
    </citation>
    <scope>NUCLEOTIDE SEQUENCE</scope>
</reference>
<proteinExistence type="predicted"/>
<feature type="non-terminal residue" evidence="1">
    <location>
        <position position="1"/>
    </location>
</feature>
<gene>
    <name evidence="1" type="ORF">MYCIT1_LOCUS35898</name>
</gene>
<protein>
    <submittedName>
        <fullName evidence="1">Uncharacterized protein</fullName>
    </submittedName>
</protein>
<organism evidence="1 2">
    <name type="scientific">Mycena citricolor</name>
    <dbReference type="NCBI Taxonomy" id="2018698"/>
    <lineage>
        <taxon>Eukaryota</taxon>
        <taxon>Fungi</taxon>
        <taxon>Dikarya</taxon>
        <taxon>Basidiomycota</taxon>
        <taxon>Agaricomycotina</taxon>
        <taxon>Agaricomycetes</taxon>
        <taxon>Agaricomycetidae</taxon>
        <taxon>Agaricales</taxon>
        <taxon>Marasmiineae</taxon>
        <taxon>Mycenaceae</taxon>
        <taxon>Mycena</taxon>
    </lineage>
</organism>
<comment type="caution">
    <text evidence="1">The sequence shown here is derived from an EMBL/GenBank/DDBJ whole genome shotgun (WGS) entry which is preliminary data.</text>
</comment>
<dbReference type="AlphaFoldDB" id="A0AAD2HYB9"/>
<accession>A0AAD2HYB9</accession>
<keyword evidence="2" id="KW-1185">Reference proteome</keyword>
<evidence type="ECO:0000313" key="1">
    <source>
        <dbReference type="EMBL" id="CAK5283399.1"/>
    </source>
</evidence>
<sequence>WAVHLFDQIQDFGPFYSFWAFLTERLNKTLKNTNSNNGTGGQLEVSMMREFQRGVQLETVMKKILNSNTKSALEKEFARILLGNMNTGPLGTIQDAAQSSAYSMITRAGPIGNSTHLLGSV</sequence>
<feature type="non-terminal residue" evidence="1">
    <location>
        <position position="121"/>
    </location>
</feature>
<dbReference type="EMBL" id="CAVNYO010000466">
    <property type="protein sequence ID" value="CAK5283399.1"/>
    <property type="molecule type" value="Genomic_DNA"/>
</dbReference>